<dbReference type="RefSeq" id="WP_074838739.1">
    <property type="nucleotide sequence ID" value="NZ_CP047056.1"/>
</dbReference>
<keyword evidence="2 4" id="KW-0326">Glycosidase</keyword>
<keyword evidence="1" id="KW-0378">Hydrolase</keyword>
<dbReference type="CDD" id="cd02857">
    <property type="entry name" value="E_set_CDase_PDE_N"/>
    <property type="match status" value="1"/>
</dbReference>
<organism evidence="4 5">
    <name type="scientific">Succinivibrio dextrinosolvens</name>
    <dbReference type="NCBI Taxonomy" id="83771"/>
    <lineage>
        <taxon>Bacteria</taxon>
        <taxon>Pseudomonadati</taxon>
        <taxon>Pseudomonadota</taxon>
        <taxon>Gammaproteobacteria</taxon>
        <taxon>Aeromonadales</taxon>
        <taxon>Succinivibrionaceae</taxon>
        <taxon>Succinivibrio</taxon>
    </lineage>
</organism>
<evidence type="ECO:0000313" key="4">
    <source>
        <dbReference type="EMBL" id="SFJ82437.1"/>
    </source>
</evidence>
<dbReference type="Proteomes" id="UP000243374">
    <property type="component" value="Unassembled WGS sequence"/>
</dbReference>
<dbReference type="CDD" id="cd11338">
    <property type="entry name" value="AmyAc_CMD"/>
    <property type="match status" value="1"/>
</dbReference>
<accession>A0A662Z6Z1</accession>
<dbReference type="PANTHER" id="PTHR10357">
    <property type="entry name" value="ALPHA-AMYLASE FAMILY MEMBER"/>
    <property type="match status" value="1"/>
</dbReference>
<evidence type="ECO:0000256" key="2">
    <source>
        <dbReference type="ARBA" id="ARBA00023295"/>
    </source>
</evidence>
<reference evidence="4 5" key="1">
    <citation type="submission" date="2016-10" db="EMBL/GenBank/DDBJ databases">
        <authorList>
            <person name="Varghese N."/>
            <person name="Submissions S."/>
        </authorList>
    </citation>
    <scope>NUCLEOTIDE SEQUENCE [LARGE SCALE GENOMIC DNA]</scope>
    <source>
        <strain evidence="4 5">22B</strain>
    </source>
</reference>
<dbReference type="SUPFAM" id="SSF51445">
    <property type="entry name" value="(Trans)glycosidases"/>
    <property type="match status" value="1"/>
</dbReference>
<dbReference type="Gene3D" id="3.90.400.10">
    <property type="entry name" value="Oligo-1,6-glucosidase, Domain 2"/>
    <property type="match status" value="1"/>
</dbReference>
<dbReference type="InterPro" id="IPR017853">
    <property type="entry name" value="GH"/>
</dbReference>
<dbReference type="InterPro" id="IPR045857">
    <property type="entry name" value="O16G_dom_2"/>
</dbReference>
<dbReference type="GO" id="GO:0004553">
    <property type="term" value="F:hydrolase activity, hydrolyzing O-glycosyl compounds"/>
    <property type="evidence" value="ECO:0007669"/>
    <property type="project" value="InterPro"/>
</dbReference>
<dbReference type="InterPro" id="IPR006047">
    <property type="entry name" value="GH13_cat_dom"/>
</dbReference>
<dbReference type="GO" id="GO:0005975">
    <property type="term" value="P:carbohydrate metabolic process"/>
    <property type="evidence" value="ECO:0007669"/>
    <property type="project" value="InterPro"/>
</dbReference>
<dbReference type="Gene3D" id="2.60.40.10">
    <property type="entry name" value="Immunoglobulins"/>
    <property type="match status" value="1"/>
</dbReference>
<protein>
    <submittedName>
        <fullName evidence="4">Glycosidase</fullName>
    </submittedName>
</protein>
<dbReference type="SUPFAM" id="SSF81296">
    <property type="entry name" value="E set domains"/>
    <property type="match status" value="1"/>
</dbReference>
<proteinExistence type="predicted"/>
<name>A0A662Z6Z1_9GAMM</name>
<evidence type="ECO:0000256" key="1">
    <source>
        <dbReference type="ARBA" id="ARBA00022801"/>
    </source>
</evidence>
<evidence type="ECO:0000313" key="5">
    <source>
        <dbReference type="Proteomes" id="UP000243374"/>
    </source>
</evidence>
<dbReference type="EMBL" id="FOSF01000003">
    <property type="protein sequence ID" value="SFJ82437.1"/>
    <property type="molecule type" value="Genomic_DNA"/>
</dbReference>
<dbReference type="Gene3D" id="3.20.20.80">
    <property type="entry name" value="Glycosidases"/>
    <property type="match status" value="1"/>
</dbReference>
<dbReference type="Pfam" id="PF00128">
    <property type="entry name" value="Alpha-amylase"/>
    <property type="match status" value="1"/>
</dbReference>
<sequence>MKLEGISHISGFNDCYAYNKDELIVNIRTNKTIKKVVIFADDPYINGCSTSAPWDGQPYEMQLKYELRHEFIYSVTIKPKYKRLQYYFRLTDDNNETMVYQESGIVSEEDFQKKIFKEYFKFAWMNEADISVHPKWVENTYWYQIFPDRFCREEAPFEGTLSKWDDLSSFGHNVFYGGNLKGAMSRLEYLHELGVNGIYFNPLFVSDSNHKYNIDDYLHIDPNFGSNVDLKLLIEKAHSLGIKVMIDAVFNHSGLGFFAWKDVVENRRNSKYYDWFFINDEENFTITHKSTKDSRFYSFAFVDNMPKLNTSNPEVMSYFIDVCKKWIDMWDIDGIRFDVGNEISHAFIKKLHAELKAYRQDIFLLGEIWVNSSQYLQGDEYDSVMNYPYLENLSNFFLDRSRTAEDFKYAVNFCYSMYQKQVNENIFNLFDSHDIDRMYTRVKSYDAFIQMLVILSTLPGSPCIYYGTEIAMEGENDPYCRYPMRWDIVEDKSREDTFKAVQSLIKMRLSNSEFLGDSYRFEKTEGRLVSYERNGIRVYLNADETDRALAFDKEPEILFSHKAAENVLKTGGALVVRLKK</sequence>
<dbReference type="AlphaFoldDB" id="A0A662Z6Z1"/>
<dbReference type="InterPro" id="IPR014756">
    <property type="entry name" value="Ig_E-set"/>
</dbReference>
<keyword evidence="5" id="KW-1185">Reference proteome</keyword>
<dbReference type="InterPro" id="IPR013783">
    <property type="entry name" value="Ig-like_fold"/>
</dbReference>
<gene>
    <name evidence="4" type="ORF">SAMN04487865_100377</name>
</gene>
<dbReference type="PANTHER" id="PTHR10357:SF210">
    <property type="entry name" value="MALTODEXTRIN GLUCOSIDASE"/>
    <property type="match status" value="1"/>
</dbReference>
<evidence type="ECO:0000259" key="3">
    <source>
        <dbReference type="SMART" id="SM00642"/>
    </source>
</evidence>
<dbReference type="SMART" id="SM00642">
    <property type="entry name" value="Aamy"/>
    <property type="match status" value="1"/>
</dbReference>
<dbReference type="Pfam" id="PF02903">
    <property type="entry name" value="Alpha-amylase_N"/>
    <property type="match status" value="1"/>
</dbReference>
<feature type="domain" description="Glycosyl hydrolase family 13 catalytic" evidence="3">
    <location>
        <begin position="144"/>
        <end position="508"/>
    </location>
</feature>
<dbReference type="InterPro" id="IPR004185">
    <property type="entry name" value="Glyco_hydro_13_lg-like_dom"/>
</dbReference>
<dbReference type="OrthoDB" id="9805159at2"/>